<accession>X1CFP9</accession>
<proteinExistence type="predicted"/>
<feature type="domain" description="Putative regulatory protein FmdB zinc ribbon" evidence="2">
    <location>
        <begin position="1"/>
        <end position="41"/>
    </location>
</feature>
<dbReference type="EMBL" id="BART01028934">
    <property type="protein sequence ID" value="GAG95088.1"/>
    <property type="molecule type" value="Genomic_DNA"/>
</dbReference>
<name>X1CFP9_9ZZZZ</name>
<dbReference type="InterPro" id="IPR013429">
    <property type="entry name" value="Regulatory_FmdB_Zinc_ribbon"/>
</dbReference>
<dbReference type="AlphaFoldDB" id="X1CFP9"/>
<dbReference type="NCBIfam" id="TIGR02605">
    <property type="entry name" value="CxxC_CxxC_SSSS"/>
    <property type="match status" value="1"/>
</dbReference>
<gene>
    <name evidence="3" type="ORF">S01H4_50897</name>
</gene>
<reference evidence="3" key="1">
    <citation type="journal article" date="2014" name="Front. Microbiol.">
        <title>High frequency of phylogenetically diverse reductive dehalogenase-homologous genes in deep subseafloor sedimentary metagenomes.</title>
        <authorList>
            <person name="Kawai M."/>
            <person name="Futagami T."/>
            <person name="Toyoda A."/>
            <person name="Takaki Y."/>
            <person name="Nishi S."/>
            <person name="Hori S."/>
            <person name="Arai W."/>
            <person name="Tsubouchi T."/>
            <person name="Morono Y."/>
            <person name="Uchiyama I."/>
            <person name="Ito T."/>
            <person name="Fujiyama A."/>
            <person name="Inagaki F."/>
            <person name="Takami H."/>
        </authorList>
    </citation>
    <scope>NUCLEOTIDE SEQUENCE</scope>
    <source>
        <strain evidence="3">Expedition CK06-06</strain>
    </source>
</reference>
<dbReference type="SMART" id="SM00834">
    <property type="entry name" value="CxxC_CXXC_SSSS"/>
    <property type="match status" value="1"/>
</dbReference>
<comment type="caution">
    <text evidence="3">The sequence shown here is derived from an EMBL/GenBank/DDBJ whole genome shotgun (WGS) entry which is preliminary data.</text>
</comment>
<feature type="region of interest" description="Disordered" evidence="1">
    <location>
        <begin position="61"/>
        <end position="81"/>
    </location>
</feature>
<protein>
    <recommendedName>
        <fullName evidence="2">Putative regulatory protein FmdB zinc ribbon domain-containing protein</fullName>
    </recommendedName>
</protein>
<dbReference type="PANTHER" id="PTHR34404:SF2">
    <property type="entry name" value="CONSERVED SERINE RICH PROTEIN"/>
    <property type="match status" value="1"/>
</dbReference>
<dbReference type="PANTHER" id="PTHR34404">
    <property type="entry name" value="REGULATORY PROTEIN, FMDB FAMILY"/>
    <property type="match status" value="1"/>
</dbReference>
<evidence type="ECO:0000313" key="3">
    <source>
        <dbReference type="EMBL" id="GAG95088.1"/>
    </source>
</evidence>
<sequence>MPIYQYQCDFCGNEFELLKKLNGTDIVLCPICGEEATRIFSSVGIIFKGSGFYTTDSRKFDDKPKDFKYPKKSSKKNDEEN</sequence>
<dbReference type="Pfam" id="PF09723">
    <property type="entry name" value="Zn_ribbon_8"/>
    <property type="match status" value="1"/>
</dbReference>
<evidence type="ECO:0000256" key="1">
    <source>
        <dbReference type="SAM" id="MobiDB-lite"/>
    </source>
</evidence>
<organism evidence="3">
    <name type="scientific">marine sediment metagenome</name>
    <dbReference type="NCBI Taxonomy" id="412755"/>
    <lineage>
        <taxon>unclassified sequences</taxon>
        <taxon>metagenomes</taxon>
        <taxon>ecological metagenomes</taxon>
    </lineage>
</organism>
<evidence type="ECO:0000259" key="2">
    <source>
        <dbReference type="SMART" id="SM00834"/>
    </source>
</evidence>